<dbReference type="WBParaSite" id="maker-uti_cns_0009558-snap-gene-0.3-mRNA-1">
    <property type="protein sequence ID" value="maker-uti_cns_0009558-snap-gene-0.3-mRNA-1"/>
    <property type="gene ID" value="maker-uti_cns_0009558-snap-gene-0.3"/>
</dbReference>
<accession>A0A1I8I457</accession>
<evidence type="ECO:0000256" key="2">
    <source>
        <dbReference type="SAM" id="Phobius"/>
    </source>
</evidence>
<keyword evidence="2" id="KW-1133">Transmembrane helix</keyword>
<organism evidence="3 4">
    <name type="scientific">Macrostomum lignano</name>
    <dbReference type="NCBI Taxonomy" id="282301"/>
    <lineage>
        <taxon>Eukaryota</taxon>
        <taxon>Metazoa</taxon>
        <taxon>Spiralia</taxon>
        <taxon>Lophotrochozoa</taxon>
        <taxon>Platyhelminthes</taxon>
        <taxon>Rhabditophora</taxon>
        <taxon>Macrostomorpha</taxon>
        <taxon>Macrostomida</taxon>
        <taxon>Macrostomidae</taxon>
        <taxon>Macrostomum</taxon>
    </lineage>
</organism>
<feature type="region of interest" description="Disordered" evidence="1">
    <location>
        <begin position="229"/>
        <end position="264"/>
    </location>
</feature>
<dbReference type="Proteomes" id="UP000095280">
    <property type="component" value="Unplaced"/>
</dbReference>
<feature type="compositionally biased region" description="Basic and acidic residues" evidence="1">
    <location>
        <begin position="251"/>
        <end position="262"/>
    </location>
</feature>
<evidence type="ECO:0000313" key="3">
    <source>
        <dbReference type="Proteomes" id="UP000095280"/>
    </source>
</evidence>
<protein>
    <submittedName>
        <fullName evidence="4">J domain-containing protein</fullName>
    </submittedName>
</protein>
<keyword evidence="3" id="KW-1185">Reference proteome</keyword>
<feature type="compositionally biased region" description="Basic and acidic residues" evidence="1">
    <location>
        <begin position="1005"/>
        <end position="1020"/>
    </location>
</feature>
<proteinExistence type="predicted"/>
<sequence length="1229" mass="130761">LAAAAQELVFNRSGRVALDIVDVGGVDASSGASRLAMSKPRFRRTTGVASKNGAGGNDDVIGRPKSAPAAAAAAAMAAAACQSKHLSGPVGDGVGVSSSSGQASPIALRTLRWARRRRKSPRLKSSRLAGEDYAGTEWFNNQIKTGNLGVCAKTAQINSAAVSYCSSALSRVLTNFDEAKRRVRRRRRLMWKALLLVMLLLVLLVLLLLLLVLLLLLLRRVRRVRQRVQMGRRTASGSGSSGGSSQKSWRRRPEGSDRRRNADAAPVDEALEAAAAAAAAAALTARNDGKEGDALAACSSGGGGSCWCASESRWTLLEAATAGHCERRTMSSPTTPTDLYGVLGVGRTANSAEIEAACSRLYSKRPRVCPAEVESPESQRDVMAMCVLSDPVFREVYDRVGEAACQGVLKYAYFFNPPPDVELPEQVRLALASLKGSAAGEAPVHAEIPAELLAPAALAECRRLRGALLARLRAGDSEGACLVVQEVARFLDGAGTPLTAQRDLATEELTGVDPEQVRPADTVQEVSPVTTRISASSAKRLVDAKAYLTRLGRSIQPEDLRGVRRCLAAVNSPYCLRLECPVVRPLLQDRRIVFALGLKASAAPWWPSLRDDVRRFLAGSWPRVVAVGEVELNWDAERSQRQDQLTAAMEQFLLAKEFGLPVLFRVEGGEPAWAVALGFLRQPEFQAMSVMLAEDLDLPEAVEAALVSKCHGVFFEVSARCRGSPRAVQRAKRLPRQRLLVTSAAPFGGDPKDPTAIKFVPEALADSECDRRVFGQANSRRTERDRVGIAGLEDLAMKLSLEASSPAGCGGCGGGGGGGGFGGGFGGIAARLFVSPTTIGAESATAIEGVGECRRGAVSKVIDGSAAVGEGTTRRVWAAAAGSVDMALDSFFDGAARPEESTISSLFDLTSGGFRRAPDMALSLASAPDRPSAASAASAATFAAFMSSIELQRCSCLASPVEWRSTQPGRPLRVDHRLKAASPAGAADDARHADDAQRCSGGIGGEDREDRRGNRVDSRGNRNWRRPGEPDDQPNCDGPESRAAFVVVFPMMPTIATTTSTLRWDVSNRRALTKSSDLELPVGGVDVSQVFVRSGGCVDVAGGDGGCGGGEGGFSMRISVDARTRLQPFCPLAQQLLIKAISTVGDSGEETFSSLLATTALLTTVGSVKLLLQKLNEQMLHDYGTDPEWRVQQTWLLPAFRWARWTLPPAEGAVQRGDEVGKWRLELHY</sequence>
<dbReference type="SUPFAM" id="SSF51556">
    <property type="entry name" value="Metallo-dependent hydrolases"/>
    <property type="match status" value="1"/>
</dbReference>
<dbReference type="Gene3D" id="3.20.20.140">
    <property type="entry name" value="Metal-dependent hydrolases"/>
    <property type="match status" value="1"/>
</dbReference>
<evidence type="ECO:0000313" key="4">
    <source>
        <dbReference type="WBParaSite" id="maker-uti_cns_0009558-snap-gene-0.3-mRNA-1"/>
    </source>
</evidence>
<feature type="compositionally biased region" description="Basic and acidic residues" evidence="1">
    <location>
        <begin position="988"/>
        <end position="997"/>
    </location>
</feature>
<feature type="region of interest" description="Disordered" evidence="1">
    <location>
        <begin position="981"/>
        <end position="1039"/>
    </location>
</feature>
<feature type="transmembrane region" description="Helical" evidence="2">
    <location>
        <begin position="189"/>
        <end position="218"/>
    </location>
</feature>
<dbReference type="AlphaFoldDB" id="A0A1I8I457"/>
<reference evidence="4" key="1">
    <citation type="submission" date="2016-11" db="UniProtKB">
        <authorList>
            <consortium name="WormBaseParasite"/>
        </authorList>
    </citation>
    <scope>IDENTIFICATION</scope>
</reference>
<keyword evidence="2" id="KW-0472">Membrane</keyword>
<keyword evidence="2" id="KW-0812">Transmembrane</keyword>
<dbReference type="InterPro" id="IPR032466">
    <property type="entry name" value="Metal_Hydrolase"/>
</dbReference>
<evidence type="ECO:0000256" key="1">
    <source>
        <dbReference type="SAM" id="MobiDB-lite"/>
    </source>
</evidence>
<dbReference type="SUPFAM" id="SSF46565">
    <property type="entry name" value="Chaperone J-domain"/>
    <property type="match status" value="1"/>
</dbReference>
<name>A0A1I8I457_9PLAT</name>
<dbReference type="InterPro" id="IPR036869">
    <property type="entry name" value="J_dom_sf"/>
</dbReference>